<dbReference type="VEuPathDB" id="FungiDB:PV06_05658"/>
<name>A0A0D2E2T3_9EURO</name>
<keyword evidence="4" id="KW-1003">Cell membrane</keyword>
<keyword evidence="7 9" id="KW-0472">Membrane</keyword>
<dbReference type="InterPro" id="IPR038665">
    <property type="entry name" value="Voltage-dep_anion_channel_sf"/>
</dbReference>
<evidence type="ECO:0000256" key="2">
    <source>
        <dbReference type="ARBA" id="ARBA00008566"/>
    </source>
</evidence>
<dbReference type="InterPro" id="IPR051629">
    <property type="entry name" value="Sulfite_efflux_TDT"/>
</dbReference>
<keyword evidence="6 9" id="KW-1133">Transmembrane helix</keyword>
<gene>
    <name evidence="10" type="ORF">PV06_05658</name>
</gene>
<feature type="transmembrane region" description="Helical" evidence="9">
    <location>
        <begin position="406"/>
        <end position="431"/>
    </location>
</feature>
<evidence type="ECO:0008006" key="12">
    <source>
        <dbReference type="Google" id="ProtNLM"/>
    </source>
</evidence>
<dbReference type="Pfam" id="PF03595">
    <property type="entry name" value="SLAC1"/>
    <property type="match status" value="1"/>
</dbReference>
<protein>
    <recommendedName>
        <fullName evidence="12">Sulfite efflux pump SSU1</fullName>
    </recommendedName>
</protein>
<dbReference type="Gene3D" id="1.50.10.150">
    <property type="entry name" value="Voltage-dependent anion channel"/>
    <property type="match status" value="1"/>
</dbReference>
<feature type="transmembrane region" description="Helical" evidence="9">
    <location>
        <begin position="227"/>
        <end position="251"/>
    </location>
</feature>
<evidence type="ECO:0000256" key="6">
    <source>
        <dbReference type="ARBA" id="ARBA00022989"/>
    </source>
</evidence>
<reference evidence="10 11" key="1">
    <citation type="submission" date="2015-01" db="EMBL/GenBank/DDBJ databases">
        <title>The Genome Sequence of Exophiala oligosperma CBS72588.</title>
        <authorList>
            <consortium name="The Broad Institute Genomics Platform"/>
            <person name="Cuomo C."/>
            <person name="de Hoog S."/>
            <person name="Gorbushina A."/>
            <person name="Stielow B."/>
            <person name="Teixiera M."/>
            <person name="Abouelleil A."/>
            <person name="Chapman S.B."/>
            <person name="Priest M."/>
            <person name="Young S.K."/>
            <person name="Wortman J."/>
            <person name="Nusbaum C."/>
            <person name="Birren B."/>
        </authorList>
    </citation>
    <scope>NUCLEOTIDE SEQUENCE [LARGE SCALE GENOMIC DNA]</scope>
    <source>
        <strain evidence="10 11">CBS 72588</strain>
    </source>
</reference>
<keyword evidence="11" id="KW-1185">Reference proteome</keyword>
<dbReference type="OrthoDB" id="1099at2759"/>
<evidence type="ECO:0000256" key="1">
    <source>
        <dbReference type="ARBA" id="ARBA00004651"/>
    </source>
</evidence>
<dbReference type="AlphaFoldDB" id="A0A0D2E2T3"/>
<feature type="region of interest" description="Disordered" evidence="8">
    <location>
        <begin position="93"/>
        <end position="142"/>
    </location>
</feature>
<organism evidence="10 11">
    <name type="scientific">Exophiala oligosperma</name>
    <dbReference type="NCBI Taxonomy" id="215243"/>
    <lineage>
        <taxon>Eukaryota</taxon>
        <taxon>Fungi</taxon>
        <taxon>Dikarya</taxon>
        <taxon>Ascomycota</taxon>
        <taxon>Pezizomycotina</taxon>
        <taxon>Eurotiomycetes</taxon>
        <taxon>Chaetothyriomycetidae</taxon>
        <taxon>Chaetothyriales</taxon>
        <taxon>Herpotrichiellaceae</taxon>
        <taxon>Exophiala</taxon>
    </lineage>
</organism>
<keyword evidence="5 9" id="KW-0812">Transmembrane</keyword>
<dbReference type="Proteomes" id="UP000053342">
    <property type="component" value="Unassembled WGS sequence"/>
</dbReference>
<dbReference type="STRING" id="215243.A0A0D2E2T3"/>
<dbReference type="GO" id="GO:0005886">
    <property type="term" value="C:plasma membrane"/>
    <property type="evidence" value="ECO:0007669"/>
    <property type="project" value="UniProtKB-SubCell"/>
</dbReference>
<evidence type="ECO:0000313" key="11">
    <source>
        <dbReference type="Proteomes" id="UP000053342"/>
    </source>
</evidence>
<feature type="transmembrane region" description="Helical" evidence="9">
    <location>
        <begin position="325"/>
        <end position="352"/>
    </location>
</feature>
<evidence type="ECO:0000256" key="8">
    <source>
        <dbReference type="SAM" id="MobiDB-lite"/>
    </source>
</evidence>
<feature type="transmembrane region" description="Helical" evidence="9">
    <location>
        <begin position="158"/>
        <end position="176"/>
    </location>
</feature>
<feature type="transmembrane region" description="Helical" evidence="9">
    <location>
        <begin position="182"/>
        <end position="207"/>
    </location>
</feature>
<feature type="compositionally biased region" description="Basic and acidic residues" evidence="8">
    <location>
        <begin position="99"/>
        <end position="124"/>
    </location>
</feature>
<dbReference type="HOGENOM" id="CLU_030057_6_1_1"/>
<dbReference type="GO" id="GO:0000319">
    <property type="term" value="F:sulfite transmembrane transporter activity"/>
    <property type="evidence" value="ECO:0007669"/>
    <property type="project" value="TreeGrafter"/>
</dbReference>
<sequence>MDSARQQQQQQQSSPPQPQTPALMEARRPGLTRLITSCADALAKTLTQGTGDDGDLKTWCPDLGVCGDGDGDDRSSSSTTATTVTSDALLSAVQQRQAHHSDIPRHRGKKGPEKTDEIMSDVERGGGGGGRQPSRQERQNVEEEERGWRRFVKYFTPSWYTVTMGTGIVSILLNQFPYRARWLYWLSIAVFALNVALFLFFLFVSTVRLFVFPATWTLAIDRPKTRLFLGAIPTTMSTIVNMWVFVCVPAWGEWAVYFAWGLWIADATISLLLALYLPFVVVASRHNETPLSSYTALQLFPIIACVVASASAAVVASVIPHPHQALVTVLAGYVLWGLGVPTALFVMVIYFQRLTIHKLPPREVIVSCFMPIGPLGMGGLSITKLGAVARIIFPRTDTIHPLAGDLAYNLGVFVCLIFWGFTLLWLFLAVASIWNCGRFPFNMGWWGFTFPIGTFALSSDALAVEVPSRFFRVIGAITSVCVCLLWMLVGAATLRDLVTGGKRLFHAPPPPVKKAVDGNKDVGKMGQVEEKQA</sequence>
<dbReference type="EMBL" id="KN847336">
    <property type="protein sequence ID" value="KIW42074.1"/>
    <property type="molecule type" value="Genomic_DNA"/>
</dbReference>
<dbReference type="GeneID" id="27357732"/>
<dbReference type="CDD" id="cd09318">
    <property type="entry name" value="TDT_SSU1"/>
    <property type="match status" value="1"/>
</dbReference>
<feature type="transmembrane region" description="Helical" evidence="9">
    <location>
        <begin position="443"/>
        <end position="464"/>
    </location>
</feature>
<feature type="region of interest" description="Disordered" evidence="8">
    <location>
        <begin position="510"/>
        <end position="533"/>
    </location>
</feature>
<comment type="subcellular location">
    <subcellularLocation>
        <location evidence="1">Cell membrane</location>
        <topology evidence="1">Multi-pass membrane protein</topology>
    </subcellularLocation>
</comment>
<feature type="transmembrane region" description="Helical" evidence="9">
    <location>
        <begin position="294"/>
        <end position="319"/>
    </location>
</feature>
<evidence type="ECO:0000256" key="3">
    <source>
        <dbReference type="ARBA" id="ARBA00022448"/>
    </source>
</evidence>
<proteinExistence type="inferred from homology"/>
<evidence type="ECO:0000256" key="5">
    <source>
        <dbReference type="ARBA" id="ARBA00022692"/>
    </source>
</evidence>
<feature type="region of interest" description="Disordered" evidence="8">
    <location>
        <begin position="1"/>
        <end position="29"/>
    </location>
</feature>
<evidence type="ECO:0000256" key="7">
    <source>
        <dbReference type="ARBA" id="ARBA00023136"/>
    </source>
</evidence>
<evidence type="ECO:0000256" key="9">
    <source>
        <dbReference type="SAM" id="Phobius"/>
    </source>
</evidence>
<feature type="transmembrane region" description="Helical" evidence="9">
    <location>
        <begin position="364"/>
        <end position="386"/>
    </location>
</feature>
<comment type="similarity">
    <text evidence="2">Belongs to the tellurite-resistance/dicarboxylate transporter (TDT) family.</text>
</comment>
<evidence type="ECO:0000313" key="10">
    <source>
        <dbReference type="EMBL" id="KIW42074.1"/>
    </source>
</evidence>
<keyword evidence="3" id="KW-0813">Transport</keyword>
<evidence type="ECO:0000256" key="4">
    <source>
        <dbReference type="ARBA" id="ARBA00022475"/>
    </source>
</evidence>
<feature type="compositionally biased region" description="Low complexity" evidence="8">
    <location>
        <begin position="1"/>
        <end position="14"/>
    </location>
</feature>
<feature type="transmembrane region" description="Helical" evidence="9">
    <location>
        <begin position="470"/>
        <end position="494"/>
    </location>
</feature>
<dbReference type="InterPro" id="IPR004695">
    <property type="entry name" value="SLAC1/Mae1/Ssu1/TehA"/>
</dbReference>
<dbReference type="RefSeq" id="XP_016262290.1">
    <property type="nucleotide sequence ID" value="XM_016406686.1"/>
</dbReference>
<accession>A0A0D2E2T3</accession>
<feature type="transmembrane region" description="Helical" evidence="9">
    <location>
        <begin position="257"/>
        <end position="282"/>
    </location>
</feature>
<dbReference type="PANTHER" id="PTHR31686">
    <property type="match status" value="1"/>
</dbReference>
<feature type="compositionally biased region" description="Basic and acidic residues" evidence="8">
    <location>
        <begin position="514"/>
        <end position="533"/>
    </location>
</feature>
<dbReference type="PANTHER" id="PTHR31686:SF1">
    <property type="entry name" value="SULFITE EFFLUX PUMP SSU1"/>
    <property type="match status" value="1"/>
</dbReference>